<evidence type="ECO:0000313" key="2">
    <source>
        <dbReference type="Proteomes" id="UP000008076"/>
    </source>
</evidence>
<dbReference type="AlphaFoldDB" id="B0E9U8"/>
<dbReference type="VEuPathDB" id="AmoebaDB:EDI_118700"/>
<dbReference type="GeneID" id="5880062"/>
<organism evidence="2">
    <name type="scientific">Entamoeba dispar (strain ATCC PRA-260 / SAW760)</name>
    <dbReference type="NCBI Taxonomy" id="370354"/>
    <lineage>
        <taxon>Eukaryota</taxon>
        <taxon>Amoebozoa</taxon>
        <taxon>Evosea</taxon>
        <taxon>Archamoebae</taxon>
        <taxon>Mastigamoebida</taxon>
        <taxon>Entamoebidae</taxon>
        <taxon>Entamoeba</taxon>
    </lineage>
</organism>
<reference evidence="2" key="1">
    <citation type="submission" date="2007-12" db="EMBL/GenBank/DDBJ databases">
        <title>Annotation of Entamoeba dispar SAW760.</title>
        <authorList>
            <person name="Lorenzi H."/>
            <person name="Inman J."/>
            <person name="Schobel S."/>
            <person name="Amedeo P."/>
            <person name="Caler E."/>
        </authorList>
    </citation>
    <scope>NUCLEOTIDE SEQUENCE [LARGE SCALE GENOMIC DNA]</scope>
    <source>
        <strain evidence="2">ATCC PRA-260 / SAW760</strain>
    </source>
</reference>
<name>B0E9U8_ENTDS</name>
<dbReference type="OrthoDB" id="34205at2759"/>
<sequence length="258" mass="29229">MTIDNPTITTTNNGTIQLTSDNYINNIKLVTDVKPSSETKTVNITENGTIAVTPDNGIPYLDSVIINTNVQPTEETISQTYTESGYYEIKKTENYYLKQVNLTINIPQILKIDYIQDSSTSYVIEPSDLTITTIENTEDLTPITPENLTYVHNIALIKPTSTGIIKINETMSFDLTILKHKDGGLQIEEIKAGNIYQFEPEKSYFYIMRNCNMLRFLDSNNTAMFASTMKSYGSTIDAIYIDDSMTLTQFKIDYFPNY</sequence>
<evidence type="ECO:0000313" key="1">
    <source>
        <dbReference type="EMBL" id="EDR28693.1"/>
    </source>
</evidence>
<keyword evidence="2" id="KW-1185">Reference proteome</keyword>
<protein>
    <submittedName>
        <fullName evidence="1">Uncharacterized protein</fullName>
    </submittedName>
</protein>
<dbReference type="EMBL" id="DS548385">
    <property type="protein sequence ID" value="EDR28693.1"/>
    <property type="molecule type" value="Genomic_DNA"/>
</dbReference>
<gene>
    <name evidence="1" type="ORF">EDI_118700</name>
</gene>
<dbReference type="RefSeq" id="XP_001735119.1">
    <property type="nucleotide sequence ID" value="XM_001735067.1"/>
</dbReference>
<dbReference type="Proteomes" id="UP000008076">
    <property type="component" value="Unassembled WGS sequence"/>
</dbReference>
<accession>B0E9U8</accession>
<proteinExistence type="predicted"/>
<dbReference type="KEGG" id="edi:EDI_118700"/>